<dbReference type="Gene3D" id="3.10.450.620">
    <property type="entry name" value="JHP933, nucleotidyltransferase-like core domain"/>
    <property type="match status" value="1"/>
</dbReference>
<keyword evidence="1" id="KW-0808">Transferase</keyword>
<dbReference type="OrthoDB" id="9780929at2"/>
<dbReference type="RefSeq" id="WP_089763306.1">
    <property type="nucleotide sequence ID" value="NZ_BKAT01000030.1"/>
</dbReference>
<dbReference type="Proteomes" id="UP000199656">
    <property type="component" value="Unassembled WGS sequence"/>
</dbReference>
<organism evidence="1 2">
    <name type="scientific">Chitinophaga terrae</name>
    <name type="common">ex Kim and Jung 2007</name>
    <dbReference type="NCBI Taxonomy" id="408074"/>
    <lineage>
        <taxon>Bacteria</taxon>
        <taxon>Pseudomonadati</taxon>
        <taxon>Bacteroidota</taxon>
        <taxon>Chitinophagia</taxon>
        <taxon>Chitinophagales</taxon>
        <taxon>Chitinophagaceae</taxon>
        <taxon>Chitinophaga</taxon>
    </lineage>
</organism>
<keyword evidence="2" id="KW-1185">Reference proteome</keyword>
<dbReference type="GO" id="GO:0016740">
    <property type="term" value="F:transferase activity"/>
    <property type="evidence" value="ECO:0007669"/>
    <property type="project" value="UniProtKB-KW"/>
</dbReference>
<accession>A0A1H4EBH9</accession>
<evidence type="ECO:0000313" key="2">
    <source>
        <dbReference type="Proteomes" id="UP000199656"/>
    </source>
</evidence>
<proteinExistence type="predicted"/>
<evidence type="ECO:0000313" key="1">
    <source>
        <dbReference type="EMBL" id="SEA81950.1"/>
    </source>
</evidence>
<sequence>MKLHKNEDLFRQAVQFTAQQLNIPEIFIEKDYWVTFALFTLFNSEIGAETVFKGGTSLLKCYGVINRFSEDIDLVVLRREGESNNKLTNKIRTISDVISNVLPEVELPKVTVKMGMNRKTAHTYKKQFSGEFGQVRDAVIVEATWLGYFEPYAEMPIRSFIYDMMITQGQQQLAEEYGLKPFKAKVLSPARTICEKIMSLVRFSYSEAPIGDLRLKIRHAYDLHQLLRIKEFSDFFHADDFAVMLLKVGQDDVASYKSNNQWLKHHPNEALLFKDLENTWDQMTSTYDNQFRAMVFGDEFPTPDHILQTLQRIKQRLSGIEWTVTVES</sequence>
<dbReference type="InterPro" id="IPR014942">
    <property type="entry name" value="AbiEii"/>
</dbReference>
<gene>
    <name evidence="1" type="ORF">SAMN05660909_03588</name>
</gene>
<name>A0A1H4EBH9_9BACT</name>
<dbReference type="EMBL" id="FNRL01000017">
    <property type="protein sequence ID" value="SEA81950.1"/>
    <property type="molecule type" value="Genomic_DNA"/>
</dbReference>
<protein>
    <submittedName>
        <fullName evidence="1">Nucleotidyl transferase AbiEii toxin, Type IV TA system</fullName>
    </submittedName>
</protein>
<dbReference type="Pfam" id="PF08843">
    <property type="entry name" value="AbiEii"/>
    <property type="match status" value="1"/>
</dbReference>
<dbReference type="AlphaFoldDB" id="A0A1H4EBH9"/>
<reference evidence="2" key="1">
    <citation type="submission" date="2016-10" db="EMBL/GenBank/DDBJ databases">
        <authorList>
            <person name="Varghese N."/>
            <person name="Submissions S."/>
        </authorList>
    </citation>
    <scope>NUCLEOTIDE SEQUENCE [LARGE SCALE GENOMIC DNA]</scope>
    <source>
        <strain evidence="2">DSM 23920</strain>
    </source>
</reference>